<feature type="transmembrane region" description="Helical" evidence="1">
    <location>
        <begin position="86"/>
        <end position="103"/>
    </location>
</feature>
<evidence type="ECO:0008006" key="4">
    <source>
        <dbReference type="Google" id="ProtNLM"/>
    </source>
</evidence>
<dbReference type="CDD" id="cd01610">
    <property type="entry name" value="PAP2_like"/>
    <property type="match status" value="1"/>
</dbReference>
<gene>
    <name evidence="2" type="ORF">D641_0110405</name>
</gene>
<organism evidence="2 3">
    <name type="scientific">Brachybacterium muris UCD-AY4</name>
    <dbReference type="NCBI Taxonomy" id="1249481"/>
    <lineage>
        <taxon>Bacteria</taxon>
        <taxon>Bacillati</taxon>
        <taxon>Actinomycetota</taxon>
        <taxon>Actinomycetes</taxon>
        <taxon>Micrococcales</taxon>
        <taxon>Dermabacteraceae</taxon>
        <taxon>Brachybacterium</taxon>
    </lineage>
</organism>
<keyword evidence="1" id="KW-0472">Membrane</keyword>
<feature type="transmembrane region" description="Helical" evidence="1">
    <location>
        <begin position="123"/>
        <end position="140"/>
    </location>
</feature>
<dbReference type="OrthoDB" id="5149149at2"/>
<accession>A0A022KSY8</accession>
<dbReference type="Proteomes" id="UP000019754">
    <property type="component" value="Unassembled WGS sequence"/>
</dbReference>
<keyword evidence="3" id="KW-1185">Reference proteome</keyword>
<evidence type="ECO:0000256" key="1">
    <source>
        <dbReference type="SAM" id="Phobius"/>
    </source>
</evidence>
<feature type="transmembrane region" description="Helical" evidence="1">
    <location>
        <begin position="60"/>
        <end position="79"/>
    </location>
</feature>
<dbReference type="EMBL" id="AORC01000012">
    <property type="protein sequence ID" value="EYT48853.1"/>
    <property type="molecule type" value="Genomic_DNA"/>
</dbReference>
<evidence type="ECO:0000313" key="3">
    <source>
        <dbReference type="Proteomes" id="UP000019754"/>
    </source>
</evidence>
<dbReference type="AlphaFoldDB" id="A0A022KSY8"/>
<dbReference type="InterPro" id="IPR036938">
    <property type="entry name" value="PAP2/HPO_sf"/>
</dbReference>
<name>A0A022KSY8_9MICO</name>
<feature type="transmembrane region" description="Helical" evidence="1">
    <location>
        <begin position="147"/>
        <end position="170"/>
    </location>
</feature>
<proteinExistence type="predicted"/>
<dbReference type="HOGENOM" id="CLU_1324346_0_0_11"/>
<dbReference type="STRING" id="1249481.D641_0110405"/>
<feature type="transmembrane region" description="Helical" evidence="1">
    <location>
        <begin position="176"/>
        <end position="197"/>
    </location>
</feature>
<comment type="caution">
    <text evidence="2">The sequence shown here is derived from an EMBL/GenBank/DDBJ whole genome shotgun (WGS) entry which is preliminary data.</text>
</comment>
<sequence length="207" mass="21987">MPGRTTARSVFGVAAVLLVLTYVVAVLTVPGQWLDDQVFGWAQDLPPRTVREVLPTLARVVLPPVMLVLVGASMLVGCVRRRWPQVLAALAVVAISAPLARWLRWVLPRPDHGYSYVENTLPSTHVALVTAGVVAVLILWRHPGSWSLLALLPGALVVWISCIGSVVGYAHRPSDAVAAVLLVLTVSGGAVVVADLLGGRAPDTLPR</sequence>
<reference evidence="2 3" key="1">
    <citation type="journal article" date="2013" name="Genome Announc.">
        <title>Draft genome sequence of an Actinobacterium, Brachybacterium muris strain UCD-AY4.</title>
        <authorList>
            <person name="Lo J.R."/>
            <person name="Lang J.M."/>
            <person name="Darling A.E."/>
            <person name="Eisen J.A."/>
            <person name="Coil D.A."/>
        </authorList>
    </citation>
    <scope>NUCLEOTIDE SEQUENCE [LARGE SCALE GENOMIC DNA]</scope>
    <source>
        <strain evidence="2 3">UCD-AY4</strain>
    </source>
</reference>
<evidence type="ECO:0000313" key="2">
    <source>
        <dbReference type="EMBL" id="EYT48853.1"/>
    </source>
</evidence>
<protein>
    <recommendedName>
        <fullName evidence="4">Phosphatidic acid phosphatase type 2/haloperoxidase domain-containing protein</fullName>
    </recommendedName>
</protein>
<keyword evidence="1" id="KW-0812">Transmembrane</keyword>
<keyword evidence="1" id="KW-1133">Transmembrane helix</keyword>
<dbReference type="SUPFAM" id="SSF48317">
    <property type="entry name" value="Acid phosphatase/Vanadium-dependent haloperoxidase"/>
    <property type="match status" value="1"/>
</dbReference>
<dbReference type="RefSeq" id="WP_017824720.1">
    <property type="nucleotide sequence ID" value="NZ_KB403092.1"/>
</dbReference>